<accession>A0A6G1JKZ2</accession>
<reference evidence="2" key="1">
    <citation type="journal article" date="2020" name="Stud. Mycol.">
        <title>101 Dothideomycetes genomes: a test case for predicting lifestyles and emergence of pathogens.</title>
        <authorList>
            <person name="Haridas S."/>
            <person name="Albert R."/>
            <person name="Binder M."/>
            <person name="Bloem J."/>
            <person name="Labutti K."/>
            <person name="Salamov A."/>
            <person name="Andreopoulos B."/>
            <person name="Baker S."/>
            <person name="Barry K."/>
            <person name="Bills G."/>
            <person name="Bluhm B."/>
            <person name="Cannon C."/>
            <person name="Castanera R."/>
            <person name="Culley D."/>
            <person name="Daum C."/>
            <person name="Ezra D."/>
            <person name="Gonzalez J."/>
            <person name="Henrissat B."/>
            <person name="Kuo A."/>
            <person name="Liang C."/>
            <person name="Lipzen A."/>
            <person name="Lutzoni F."/>
            <person name="Magnuson J."/>
            <person name="Mondo S."/>
            <person name="Nolan M."/>
            <person name="Ohm R."/>
            <person name="Pangilinan J."/>
            <person name="Park H.-J."/>
            <person name="Ramirez L."/>
            <person name="Alfaro M."/>
            <person name="Sun H."/>
            <person name="Tritt A."/>
            <person name="Yoshinaga Y."/>
            <person name="Zwiers L.-H."/>
            <person name="Turgeon B."/>
            <person name="Goodwin S."/>
            <person name="Spatafora J."/>
            <person name="Crous P."/>
            <person name="Grigoriev I."/>
        </authorList>
    </citation>
    <scope>NUCLEOTIDE SEQUENCE</scope>
    <source>
        <strain evidence="2">CBS 122367</strain>
    </source>
</reference>
<dbReference type="EMBL" id="MU005570">
    <property type="protein sequence ID" value="KAF2690900.1"/>
    <property type="molecule type" value="Genomic_DNA"/>
</dbReference>
<gene>
    <name evidence="2" type="ORF">K458DRAFT_382479</name>
</gene>
<proteinExistence type="predicted"/>
<feature type="compositionally biased region" description="Basic and acidic residues" evidence="1">
    <location>
        <begin position="263"/>
        <end position="279"/>
    </location>
</feature>
<evidence type="ECO:0000313" key="3">
    <source>
        <dbReference type="Proteomes" id="UP000799291"/>
    </source>
</evidence>
<sequence length="292" mass="31974">MSSGRPRPHKFVKDLPAAKKAKSSNFDPVLRDIRDRLKRDWCFYEEALEGMVKAGARGGDASGWVKQMEDVVNAHPIIEMSHAGVMFLLEDMGIQLQTRIYPFANIQGNVGSVGQDCQALGFQFAPATSAAVSAPAATTAPTYRVAPMGPPPLANRFWQPIPLAPTPTKYQKPVTPEESPGQAKYFPISDFALTHDFSSFYSHRQPASELSVNSGPLAYNPHMDELAAWQQLVSSSQTSKTTEGGSGAHVVEEARKKKRNKQDKRGGGKKSTETMKEMQDQVNATSFKAQYG</sequence>
<keyword evidence="3" id="KW-1185">Reference proteome</keyword>
<protein>
    <submittedName>
        <fullName evidence="2">Uncharacterized protein</fullName>
    </submittedName>
</protein>
<name>A0A6G1JKZ2_9PLEO</name>
<organism evidence="2 3">
    <name type="scientific">Lentithecium fluviatile CBS 122367</name>
    <dbReference type="NCBI Taxonomy" id="1168545"/>
    <lineage>
        <taxon>Eukaryota</taxon>
        <taxon>Fungi</taxon>
        <taxon>Dikarya</taxon>
        <taxon>Ascomycota</taxon>
        <taxon>Pezizomycotina</taxon>
        <taxon>Dothideomycetes</taxon>
        <taxon>Pleosporomycetidae</taxon>
        <taxon>Pleosporales</taxon>
        <taxon>Massarineae</taxon>
        <taxon>Lentitheciaceae</taxon>
        <taxon>Lentithecium</taxon>
    </lineage>
</organism>
<evidence type="ECO:0000313" key="2">
    <source>
        <dbReference type="EMBL" id="KAF2690900.1"/>
    </source>
</evidence>
<evidence type="ECO:0000256" key="1">
    <source>
        <dbReference type="SAM" id="MobiDB-lite"/>
    </source>
</evidence>
<dbReference type="OrthoDB" id="3794564at2759"/>
<dbReference type="AlphaFoldDB" id="A0A6G1JKZ2"/>
<feature type="compositionally biased region" description="Polar residues" evidence="1">
    <location>
        <begin position="234"/>
        <end position="243"/>
    </location>
</feature>
<feature type="region of interest" description="Disordered" evidence="1">
    <location>
        <begin position="234"/>
        <end position="292"/>
    </location>
</feature>
<dbReference type="Proteomes" id="UP000799291">
    <property type="component" value="Unassembled WGS sequence"/>
</dbReference>
<feature type="compositionally biased region" description="Polar residues" evidence="1">
    <location>
        <begin position="280"/>
        <end position="292"/>
    </location>
</feature>